<name>A0A915D671_9BILA</name>
<dbReference type="GO" id="GO:0006979">
    <property type="term" value="P:response to oxidative stress"/>
    <property type="evidence" value="ECO:0007669"/>
    <property type="project" value="InterPro"/>
</dbReference>
<dbReference type="GO" id="GO:0004601">
    <property type="term" value="F:peroxidase activity"/>
    <property type="evidence" value="ECO:0007669"/>
    <property type="project" value="UniProtKB-KW"/>
</dbReference>
<protein>
    <submittedName>
        <fullName evidence="3">Peroxidasin</fullName>
    </submittedName>
</protein>
<proteinExistence type="predicted"/>
<evidence type="ECO:0000313" key="2">
    <source>
        <dbReference type="Proteomes" id="UP000887574"/>
    </source>
</evidence>
<dbReference type="InterPro" id="IPR010255">
    <property type="entry name" value="Haem_peroxidase_sf"/>
</dbReference>
<keyword evidence="1" id="KW-0560">Oxidoreductase</keyword>
<dbReference type="WBParaSite" id="jg1600">
    <property type="protein sequence ID" value="jg1600"/>
    <property type="gene ID" value="jg1600"/>
</dbReference>
<dbReference type="PANTHER" id="PTHR11475">
    <property type="entry name" value="OXIDASE/PEROXIDASE"/>
    <property type="match status" value="1"/>
</dbReference>
<dbReference type="AlphaFoldDB" id="A0A915D671"/>
<dbReference type="Gene3D" id="1.10.640.10">
    <property type="entry name" value="Haem peroxidase domain superfamily, animal type"/>
    <property type="match status" value="1"/>
</dbReference>
<evidence type="ECO:0000313" key="3">
    <source>
        <dbReference type="WBParaSite" id="jg1600"/>
    </source>
</evidence>
<dbReference type="PRINTS" id="PR00457">
    <property type="entry name" value="ANPEROXIDASE"/>
</dbReference>
<dbReference type="Pfam" id="PF03098">
    <property type="entry name" value="An_peroxidase"/>
    <property type="match status" value="1"/>
</dbReference>
<dbReference type="PANTHER" id="PTHR11475:SF133">
    <property type="entry name" value="PEROXIDASE"/>
    <property type="match status" value="1"/>
</dbReference>
<reference evidence="3" key="1">
    <citation type="submission" date="2022-11" db="UniProtKB">
        <authorList>
            <consortium name="WormBaseParasite"/>
        </authorList>
    </citation>
    <scope>IDENTIFICATION</scope>
</reference>
<keyword evidence="1" id="KW-0575">Peroxidase</keyword>
<dbReference type="GO" id="GO:0005576">
    <property type="term" value="C:extracellular region"/>
    <property type="evidence" value="ECO:0007669"/>
    <property type="project" value="UniProtKB-SubCell"/>
</dbReference>
<keyword evidence="2" id="KW-1185">Reference proteome</keyword>
<dbReference type="PROSITE" id="PS50292">
    <property type="entry name" value="PEROXIDASE_3"/>
    <property type="match status" value="1"/>
</dbReference>
<accession>A0A915D671</accession>
<dbReference type="Proteomes" id="UP000887574">
    <property type="component" value="Unplaced"/>
</dbReference>
<sequence>MNPLWNDEKIYQETRRIVGAIFQHIVFNEYIPKLIGKMEVDRNGLAPLNTNYTKPVDLVDNFNNVEAIYDDQAGGIDSILVGLLGTPSMAFDRFITTAVRNHLFAIRNVPLSGLDLISLNMLRARDHGVQPYNAFREFCGLPRANSFADLSAEMDPKSIEALQSVYQDVDDIDIFPGLFSERPMGGALMPHTMACIIAEQFKRLKNCDRFYYENDVPETKFTPEQLAEIRKITLGSVLCQNSKILTKIQPDVFSMPDNLQNAQIPCADFPRINLARWMDRPTCYIGNDEIPRGSTKLKSPCVKCTCTADGPRCKAMKILNCKNLLEHFLLTDIKEDLSCVVQCSAYINQRAGQL</sequence>
<dbReference type="InterPro" id="IPR019791">
    <property type="entry name" value="Haem_peroxidase_animal"/>
</dbReference>
<dbReference type="GO" id="GO:0020037">
    <property type="term" value="F:heme binding"/>
    <property type="evidence" value="ECO:0007669"/>
    <property type="project" value="InterPro"/>
</dbReference>
<organism evidence="2 3">
    <name type="scientific">Ditylenchus dipsaci</name>
    <dbReference type="NCBI Taxonomy" id="166011"/>
    <lineage>
        <taxon>Eukaryota</taxon>
        <taxon>Metazoa</taxon>
        <taxon>Ecdysozoa</taxon>
        <taxon>Nematoda</taxon>
        <taxon>Chromadorea</taxon>
        <taxon>Rhabditida</taxon>
        <taxon>Tylenchina</taxon>
        <taxon>Tylenchomorpha</taxon>
        <taxon>Sphaerularioidea</taxon>
        <taxon>Anguinidae</taxon>
        <taxon>Anguininae</taxon>
        <taxon>Ditylenchus</taxon>
    </lineage>
</organism>
<dbReference type="SUPFAM" id="SSF48113">
    <property type="entry name" value="Heme-dependent peroxidases"/>
    <property type="match status" value="1"/>
</dbReference>
<dbReference type="InterPro" id="IPR037120">
    <property type="entry name" value="Haem_peroxidase_sf_animal"/>
</dbReference>
<evidence type="ECO:0000256" key="1">
    <source>
        <dbReference type="ARBA" id="ARBA00022559"/>
    </source>
</evidence>